<protein>
    <submittedName>
        <fullName evidence="1">Phage gp36-like protein</fullName>
    </submittedName>
</protein>
<accession>A0ABY3NG58</accession>
<comment type="caution">
    <text evidence="1">The sequence shown here is derived from an EMBL/GenBank/DDBJ whole genome shotgun (WGS) entry which is preliminary data.</text>
</comment>
<reference evidence="1 2" key="1">
    <citation type="submission" date="2019-07" db="EMBL/GenBank/DDBJ databases">
        <title>Genomic Encyclopedia of Archaeal and Bacterial Type Strains, Phase II (KMG-II): from individual species to whole genera.</title>
        <authorList>
            <person name="Goeker M."/>
        </authorList>
    </citation>
    <scope>NUCLEOTIDE SEQUENCE [LARGE SCALE GENOMIC DNA]</scope>
    <source>
        <strain evidence="1 2">DSM 14571</strain>
    </source>
</reference>
<name>A0ABY3NG58_ELIMR</name>
<dbReference type="InterPro" id="IPR009752">
    <property type="entry name" value="Phage_Mu_GpJ"/>
</dbReference>
<organism evidence="1 2">
    <name type="scientific">Elizabethkingia miricola</name>
    <name type="common">Chryseobacterium miricola</name>
    <dbReference type="NCBI Taxonomy" id="172045"/>
    <lineage>
        <taxon>Bacteria</taxon>
        <taxon>Pseudomonadati</taxon>
        <taxon>Bacteroidota</taxon>
        <taxon>Flavobacteriia</taxon>
        <taxon>Flavobacteriales</taxon>
        <taxon>Weeksellaceae</taxon>
        <taxon>Elizabethkingia</taxon>
    </lineage>
</organism>
<evidence type="ECO:0000313" key="1">
    <source>
        <dbReference type="EMBL" id="TYO91976.1"/>
    </source>
</evidence>
<dbReference type="Proteomes" id="UP000324513">
    <property type="component" value="Unassembled WGS sequence"/>
</dbReference>
<proteinExistence type="predicted"/>
<evidence type="ECO:0000313" key="2">
    <source>
        <dbReference type="Proteomes" id="UP000324513"/>
    </source>
</evidence>
<keyword evidence="2" id="KW-1185">Reference proteome</keyword>
<sequence length="167" mass="19104">MPRGKLNPVNTKIMFIQPEELGTTIYNYQIEQITEGDESIVIQAIQSAESELRAYLVANNKREWKDGRIRYDVGKILAATGADRNPLLVRHCATIAKWYIAELCNADYIYEHCKERYDRAVTWLNKLAKGDITLDTLPALVDPTDPGTEPNETDPFIYGSREKFIHE</sequence>
<dbReference type="EMBL" id="VNHK01000006">
    <property type="protein sequence ID" value="TYO91976.1"/>
    <property type="molecule type" value="Genomic_DNA"/>
</dbReference>
<dbReference type="Pfam" id="PF07030">
    <property type="entry name" value="Phage_Mu_Gp36"/>
    <property type="match status" value="1"/>
</dbReference>
<gene>
    <name evidence="1" type="ORF">LX74_02227</name>
</gene>